<dbReference type="AlphaFoldDB" id="A0A2N0NGZ7"/>
<reference evidence="1 2" key="1">
    <citation type="submission" date="2016-04" db="EMBL/GenBank/DDBJ databases">
        <title>Genome analyses suggest a sexual origin of heterokaryosis in a supposedly ancient asexual fungus.</title>
        <authorList>
            <person name="Ropars J."/>
            <person name="Sedzielewska K."/>
            <person name="Noel J."/>
            <person name="Charron P."/>
            <person name="Farinelli L."/>
            <person name="Marton T."/>
            <person name="Kruger M."/>
            <person name="Pelin A."/>
            <person name="Brachmann A."/>
            <person name="Corradi N."/>
        </authorList>
    </citation>
    <scope>NUCLEOTIDE SEQUENCE [LARGE SCALE GENOMIC DNA]</scope>
    <source>
        <strain evidence="1 2">A5</strain>
    </source>
</reference>
<proteinExistence type="predicted"/>
<sequence length="319" mass="36880">MPNSNKVMLKEAISPDYWAFHGKTLESAERCYKYNQSRSFRNIFEVCIREDTAATKVEYIAQRLIPAVFERYNAICKQFREWEKLKISDMALFCENVTNINAELDLIDGHKNHKFIQTLKHISSIPHWIERLEELETVLQLFNIASNKDDWLKESIDSLRGDSLKGDPLKNNSMKLSQINSFFAKLGKNLSNVNNECWKLIKELSNADDFISFLKEIAEHDIKNLINGVDDHSDERLIQEGTVSSLIEVQRFLLPFMNNNKKETIKSFLDSLSDVINENPTLGEKIALCNSCNMALRNMYQSIENRGEATKEKIKNADF</sequence>
<accession>A0A2N0NGZ7</accession>
<reference evidence="1 2" key="2">
    <citation type="submission" date="2017-09" db="EMBL/GenBank/DDBJ databases">
        <title>Extensive intraspecific genome diversity in a model arbuscular mycorrhizal fungus.</title>
        <authorList>
            <person name="Chen E.C."/>
            <person name="Morin E."/>
            <person name="Beaudet D."/>
            <person name="Noel J."/>
            <person name="Ndikumana S."/>
            <person name="Charron P."/>
            <person name="St-Onge C."/>
            <person name="Giorgi J."/>
            <person name="Grigoriev I.V."/>
            <person name="Roux C."/>
            <person name="Martin F.M."/>
            <person name="Corradi N."/>
        </authorList>
    </citation>
    <scope>NUCLEOTIDE SEQUENCE [LARGE SCALE GENOMIC DNA]</scope>
    <source>
        <strain evidence="1 2">A5</strain>
    </source>
</reference>
<evidence type="ECO:0000313" key="1">
    <source>
        <dbReference type="EMBL" id="PKB93857.1"/>
    </source>
</evidence>
<dbReference type="EMBL" id="LLXJ01007113">
    <property type="protein sequence ID" value="PKB93857.1"/>
    <property type="molecule type" value="Genomic_DNA"/>
</dbReference>
<evidence type="ECO:0000313" key="2">
    <source>
        <dbReference type="Proteomes" id="UP000232722"/>
    </source>
</evidence>
<gene>
    <name evidence="1" type="ORF">RhiirA5_507816</name>
</gene>
<comment type="caution">
    <text evidence="1">The sequence shown here is derived from an EMBL/GenBank/DDBJ whole genome shotgun (WGS) entry which is preliminary data.</text>
</comment>
<protein>
    <submittedName>
        <fullName evidence="1">Uncharacterized protein</fullName>
    </submittedName>
</protein>
<dbReference type="Proteomes" id="UP000232722">
    <property type="component" value="Unassembled WGS sequence"/>
</dbReference>
<name>A0A2N0NGZ7_9GLOM</name>
<organism evidence="1 2">
    <name type="scientific">Rhizophagus irregularis</name>
    <dbReference type="NCBI Taxonomy" id="588596"/>
    <lineage>
        <taxon>Eukaryota</taxon>
        <taxon>Fungi</taxon>
        <taxon>Fungi incertae sedis</taxon>
        <taxon>Mucoromycota</taxon>
        <taxon>Glomeromycotina</taxon>
        <taxon>Glomeromycetes</taxon>
        <taxon>Glomerales</taxon>
        <taxon>Glomeraceae</taxon>
        <taxon>Rhizophagus</taxon>
    </lineage>
</organism>